<dbReference type="GO" id="GO:0021503">
    <property type="term" value="P:neural fold bending"/>
    <property type="evidence" value="ECO:0007669"/>
    <property type="project" value="TreeGrafter"/>
</dbReference>
<dbReference type="Proteomes" id="UP000694569">
    <property type="component" value="Unplaced"/>
</dbReference>
<name>A0A8C5PC21_9ANUR</name>
<feature type="region of interest" description="Disordered" evidence="3">
    <location>
        <begin position="555"/>
        <end position="574"/>
    </location>
</feature>
<feature type="compositionally biased region" description="Basic and acidic residues" evidence="3">
    <location>
        <begin position="662"/>
        <end position="680"/>
    </location>
</feature>
<feature type="compositionally biased region" description="Polar residues" evidence="3">
    <location>
        <begin position="719"/>
        <end position="733"/>
    </location>
</feature>
<feature type="region of interest" description="Disordered" evidence="3">
    <location>
        <begin position="589"/>
        <end position="695"/>
    </location>
</feature>
<evidence type="ECO:0000313" key="4">
    <source>
        <dbReference type="Ensembl" id="ENSLLEP00000012018.1"/>
    </source>
</evidence>
<keyword evidence="1 2" id="KW-0175">Coiled coil</keyword>
<feature type="region of interest" description="Disordered" evidence="3">
    <location>
        <begin position="933"/>
        <end position="955"/>
    </location>
</feature>
<reference evidence="4" key="2">
    <citation type="submission" date="2025-09" db="UniProtKB">
        <authorList>
            <consortium name="Ensembl"/>
        </authorList>
    </citation>
    <scope>IDENTIFICATION</scope>
</reference>
<feature type="coiled-coil region" evidence="2">
    <location>
        <begin position="5"/>
        <end position="167"/>
    </location>
</feature>
<keyword evidence="5" id="KW-1185">Reference proteome</keyword>
<reference evidence="4" key="1">
    <citation type="submission" date="2025-08" db="UniProtKB">
        <authorList>
            <consortium name="Ensembl"/>
        </authorList>
    </citation>
    <scope>IDENTIFICATION</scope>
</reference>
<proteinExistence type="predicted"/>
<dbReference type="Ensembl" id="ENSLLET00000012496.1">
    <property type="protein sequence ID" value="ENSLLEP00000012018.1"/>
    <property type="gene ID" value="ENSLLEG00000007649.1"/>
</dbReference>
<feature type="region of interest" description="Disordered" evidence="3">
    <location>
        <begin position="370"/>
        <end position="451"/>
    </location>
</feature>
<feature type="region of interest" description="Disordered" evidence="3">
    <location>
        <begin position="266"/>
        <end position="286"/>
    </location>
</feature>
<evidence type="ECO:0000256" key="1">
    <source>
        <dbReference type="ARBA" id="ARBA00023054"/>
    </source>
</evidence>
<feature type="compositionally biased region" description="Polar residues" evidence="3">
    <location>
        <begin position="614"/>
        <end position="631"/>
    </location>
</feature>
<dbReference type="PANTHER" id="PTHR23166">
    <property type="entry name" value="FILAMIN/GPBP-INTERACTING PROTEIN"/>
    <property type="match status" value="1"/>
</dbReference>
<dbReference type="OrthoDB" id="9946011at2759"/>
<sequence length="1064" mass="121716">MEHSSRHLRFKLQSLGRRLDELEEATQNLQKAEDEVLDLQDKIIQAEGSNSSMLADVEALRKRVLKIEGKDEEVKKAEDLCRLIKEKLENEENLTRELRSEIEQLQKQMSELEKLEESFNKSKNDCTQLCLGLNEEKNMSKKLTSELENLRAKVKELELSESKSDQAEQFITGELEKIKCLTVSFVNEKKCFLEKEKQNEKLILDLKKQLELKNEMTTGDQPRNDSNLLQRSSDQNIELCNVRIEDSLNSKSSHTVGFDYIKQSEIQTSSKDDNDNKNQEDNKIRHLNQEIEKLRNQIKHFEGMEEELKQLKENHGKLQNDYVDEQAKNKQLADEIKTLKRQGNLYNNLENGILDTEEITSRARYKHDRKHKALSFDSPASKNTLQELSPQLSRSERHQPKDFPNSDLNLKKTSNSSTNIRKSGKYMPSESSIGSAQKKDDSSPSSKYYGMRDFGAVNETKKSSDHPSVLSRYPPAAQEQTIKKAWKSSTSKPLNVFGEDYSIKAPQTVDNSRREVSASEPVFRETSSYINFDNKVNSNLPEDLSVENFSLTSMSYSKPGSSELESIPASDVSTSDVMEDLPKIVNIGDHNLVDTTQPEKSSRNSRYLGKDEVTSYSNAEGSKTSRFNNNEKILASDQDLNSQTSYYNRRRARGKPSLKPQIPEKPHILETSNKELDKRNIHVPHSRKQISPKENTSYDMIPIVDNDNQVSQRTFIPETKSVSPDSIESTETQAHPGVRSKTFSPREALQSTVVIKPAIVEKDVKEIMRSYRETSSSDISRPLPSTTQANKVSTSITFYPSEAGSTHVSKDVTLRERHTSTSNIRLSAIDQPVLKNNISIPYEISIRKEEVLLNVANDSDLNRTELNTFAGPSFNRERMKNSDFYRDFEAVSWKRHSILDTNHLDRTETRRSTLRKGILGSTEELDILNTEKDFSADTKPRRKSVAEEEKPARLSHEEYPRTKYSILNRTSPELISRRSQSSLSATEVIERRNSPIKKSAAPALWNRYSVEDTGFMSSRIRKYEIDKGPTIGSIGRKSSSRHEMLQSQRHMKTTVEDRIRQLEH</sequence>
<evidence type="ECO:0000313" key="5">
    <source>
        <dbReference type="Proteomes" id="UP000694569"/>
    </source>
</evidence>
<dbReference type="GeneTree" id="ENSGT00950000182852"/>
<feature type="region of interest" description="Disordered" evidence="3">
    <location>
        <begin position="719"/>
        <end position="745"/>
    </location>
</feature>
<feature type="compositionally biased region" description="Basic residues" evidence="3">
    <location>
        <begin position="681"/>
        <end position="690"/>
    </location>
</feature>
<feature type="compositionally biased region" description="Polar residues" evidence="3">
    <location>
        <begin position="378"/>
        <end position="393"/>
    </location>
</feature>
<dbReference type="AlphaFoldDB" id="A0A8C5PC21"/>
<dbReference type="PANTHER" id="PTHR23166:SF7">
    <property type="entry name" value="LEUCINE ZIPPER PROTEIN 1"/>
    <property type="match status" value="1"/>
</dbReference>
<protein>
    <submittedName>
        <fullName evidence="4">Leucine zipper protein 1</fullName>
    </submittedName>
</protein>
<evidence type="ECO:0000256" key="2">
    <source>
        <dbReference type="SAM" id="Coils"/>
    </source>
</evidence>
<gene>
    <name evidence="4" type="primary">LUZP1</name>
</gene>
<dbReference type="InterPro" id="IPR050719">
    <property type="entry name" value="Cortactin-Actin_Reg"/>
</dbReference>
<feature type="compositionally biased region" description="Polar residues" evidence="3">
    <location>
        <begin position="555"/>
        <end position="564"/>
    </location>
</feature>
<feature type="compositionally biased region" description="Basic and acidic residues" evidence="3">
    <location>
        <begin position="1053"/>
        <end position="1064"/>
    </location>
</feature>
<feature type="compositionally biased region" description="Polar residues" evidence="3">
    <location>
        <begin position="638"/>
        <end position="647"/>
    </location>
</feature>
<evidence type="ECO:0000256" key="3">
    <source>
        <dbReference type="SAM" id="MobiDB-lite"/>
    </source>
</evidence>
<accession>A0A8C5PC21</accession>
<organism evidence="4 5">
    <name type="scientific">Leptobrachium leishanense</name>
    <name type="common">Leishan spiny toad</name>
    <dbReference type="NCBI Taxonomy" id="445787"/>
    <lineage>
        <taxon>Eukaryota</taxon>
        <taxon>Metazoa</taxon>
        <taxon>Chordata</taxon>
        <taxon>Craniata</taxon>
        <taxon>Vertebrata</taxon>
        <taxon>Euteleostomi</taxon>
        <taxon>Amphibia</taxon>
        <taxon>Batrachia</taxon>
        <taxon>Anura</taxon>
        <taxon>Pelobatoidea</taxon>
        <taxon>Megophryidae</taxon>
        <taxon>Leptobrachium</taxon>
    </lineage>
</organism>
<feature type="compositionally biased region" description="Basic and acidic residues" evidence="3">
    <location>
        <begin position="270"/>
        <end position="286"/>
    </location>
</feature>
<feature type="region of interest" description="Disordered" evidence="3">
    <location>
        <begin position="1031"/>
        <end position="1064"/>
    </location>
</feature>
<feature type="compositionally biased region" description="Polar residues" evidence="3">
    <location>
        <begin position="406"/>
        <end position="421"/>
    </location>
</feature>